<organism evidence="5 6">
    <name type="scientific">Shinella pollutisoli</name>
    <dbReference type="NCBI Taxonomy" id="2250594"/>
    <lineage>
        <taxon>Bacteria</taxon>
        <taxon>Pseudomonadati</taxon>
        <taxon>Pseudomonadota</taxon>
        <taxon>Alphaproteobacteria</taxon>
        <taxon>Hyphomicrobiales</taxon>
        <taxon>Rhizobiaceae</taxon>
        <taxon>Shinella</taxon>
    </lineage>
</organism>
<gene>
    <name evidence="5" type="ORF">ACFOHH_20335</name>
</gene>
<dbReference type="EMBL" id="JBHRSP010000034">
    <property type="protein sequence ID" value="MFC3075470.1"/>
    <property type="molecule type" value="Genomic_DNA"/>
</dbReference>
<dbReference type="InterPro" id="IPR018490">
    <property type="entry name" value="cNMP-bd_dom_sf"/>
</dbReference>
<proteinExistence type="predicted"/>
<feature type="domain" description="HTH crp-type" evidence="4">
    <location>
        <begin position="149"/>
        <end position="215"/>
    </location>
</feature>
<evidence type="ECO:0000256" key="3">
    <source>
        <dbReference type="ARBA" id="ARBA00023163"/>
    </source>
</evidence>
<dbReference type="Gene3D" id="2.60.120.10">
    <property type="entry name" value="Jelly Rolls"/>
    <property type="match status" value="1"/>
</dbReference>
<dbReference type="RefSeq" id="WP_257314673.1">
    <property type="nucleotide sequence ID" value="NZ_JANFDG010000007.1"/>
</dbReference>
<dbReference type="InterPro" id="IPR036390">
    <property type="entry name" value="WH_DNA-bd_sf"/>
</dbReference>
<evidence type="ECO:0000256" key="1">
    <source>
        <dbReference type="ARBA" id="ARBA00023015"/>
    </source>
</evidence>
<dbReference type="PANTHER" id="PTHR24567:SF74">
    <property type="entry name" value="HTH-TYPE TRANSCRIPTIONAL REGULATOR ARCR"/>
    <property type="match status" value="1"/>
</dbReference>
<dbReference type="PANTHER" id="PTHR24567">
    <property type="entry name" value="CRP FAMILY TRANSCRIPTIONAL REGULATORY PROTEIN"/>
    <property type="match status" value="1"/>
</dbReference>
<dbReference type="InterPro" id="IPR014710">
    <property type="entry name" value="RmlC-like_jellyroll"/>
</dbReference>
<keyword evidence="2" id="KW-0238">DNA-binding</keyword>
<keyword evidence="1" id="KW-0805">Transcription regulation</keyword>
<evidence type="ECO:0000259" key="4">
    <source>
        <dbReference type="PROSITE" id="PS51063"/>
    </source>
</evidence>
<dbReference type="SUPFAM" id="SSF46785">
    <property type="entry name" value="Winged helix' DNA-binding domain"/>
    <property type="match status" value="1"/>
</dbReference>
<evidence type="ECO:0000313" key="5">
    <source>
        <dbReference type="EMBL" id="MFC3075470.1"/>
    </source>
</evidence>
<name>A0ABV7DM31_9HYPH</name>
<keyword evidence="3" id="KW-0804">Transcription</keyword>
<dbReference type="SUPFAM" id="SSF51206">
    <property type="entry name" value="cAMP-binding domain-like"/>
    <property type="match status" value="1"/>
</dbReference>
<dbReference type="InterPro" id="IPR050397">
    <property type="entry name" value="Env_Response_Regulators"/>
</dbReference>
<protein>
    <submittedName>
        <fullName evidence="5">Crp/Fnr family transcriptional regulator</fullName>
    </submittedName>
</protein>
<dbReference type="InterPro" id="IPR000595">
    <property type="entry name" value="cNMP-bd_dom"/>
</dbReference>
<reference evidence="6" key="1">
    <citation type="journal article" date="2019" name="Int. J. Syst. Evol. Microbiol.">
        <title>The Global Catalogue of Microorganisms (GCM) 10K type strain sequencing project: providing services to taxonomists for standard genome sequencing and annotation.</title>
        <authorList>
            <consortium name="The Broad Institute Genomics Platform"/>
            <consortium name="The Broad Institute Genome Sequencing Center for Infectious Disease"/>
            <person name="Wu L."/>
            <person name="Ma J."/>
        </authorList>
    </citation>
    <scope>NUCLEOTIDE SEQUENCE [LARGE SCALE GENOMIC DNA]</scope>
    <source>
        <strain evidence="6">KCTC 52677</strain>
    </source>
</reference>
<dbReference type="PROSITE" id="PS51063">
    <property type="entry name" value="HTH_CRP_2"/>
    <property type="match status" value="1"/>
</dbReference>
<keyword evidence="6" id="KW-1185">Reference proteome</keyword>
<comment type="caution">
    <text evidence="5">The sequence shown here is derived from an EMBL/GenBank/DDBJ whole genome shotgun (WGS) entry which is preliminary data.</text>
</comment>
<accession>A0ABV7DM31</accession>
<dbReference type="InterPro" id="IPR012318">
    <property type="entry name" value="HTH_CRP"/>
</dbReference>
<evidence type="ECO:0000313" key="6">
    <source>
        <dbReference type="Proteomes" id="UP001595377"/>
    </source>
</evidence>
<dbReference type="CDD" id="cd00038">
    <property type="entry name" value="CAP_ED"/>
    <property type="match status" value="1"/>
</dbReference>
<dbReference type="Proteomes" id="UP001595377">
    <property type="component" value="Unassembled WGS sequence"/>
</dbReference>
<dbReference type="Pfam" id="PF13545">
    <property type="entry name" value="HTH_Crp_2"/>
    <property type="match status" value="1"/>
</dbReference>
<evidence type="ECO:0000256" key="2">
    <source>
        <dbReference type="ARBA" id="ARBA00023125"/>
    </source>
</evidence>
<sequence>MKESDNSIGLLRNRILASIRPAAQDFFRKHAEARPLNTGDVIFEDGAPVTHAVFPHEGVVSIIAEMNGGRSVEKSSIGPEGFLGFSLIMGGGTSFGRSVVQVPGLASWVAIADLDIALDEFQCVREIMLRYAKSHTVQLMESVACNSLHTAEQRVARWLLHAHDRVEGDTYYLTQEAIAKLLALRRATVNAICTDLMNAGAISYHRGSLRVTSRKVLHARACECYERIRRASL</sequence>